<gene>
    <name evidence="1" type="ORF">X975_21028</name>
</gene>
<feature type="non-terminal residue" evidence="1">
    <location>
        <position position="123"/>
    </location>
</feature>
<reference evidence="1 2" key="1">
    <citation type="submission" date="2013-11" db="EMBL/GenBank/DDBJ databases">
        <title>Genome sequencing of Stegodyphus mimosarum.</title>
        <authorList>
            <person name="Bechsgaard J."/>
        </authorList>
    </citation>
    <scope>NUCLEOTIDE SEQUENCE [LARGE SCALE GENOMIC DNA]</scope>
</reference>
<protein>
    <submittedName>
        <fullName evidence="1">Uncharacterized protein</fullName>
    </submittedName>
</protein>
<keyword evidence="2" id="KW-1185">Reference proteome</keyword>
<sequence length="123" mass="13097">MIGGTLSFLISGMETQVFAGGSSFFKISELVSIISSVDKTSNEFLTETSGTEVGGSALTGVVLDSEIRAVGSLAVFCGCVHSFSSFLEGEALEVWVSDFLFLRIFCRRTSSIVNLSPFPNCFA</sequence>
<name>A0A087TN79_STEMI</name>
<organism evidence="1 2">
    <name type="scientific">Stegodyphus mimosarum</name>
    <name type="common">African social velvet spider</name>
    <dbReference type="NCBI Taxonomy" id="407821"/>
    <lineage>
        <taxon>Eukaryota</taxon>
        <taxon>Metazoa</taxon>
        <taxon>Ecdysozoa</taxon>
        <taxon>Arthropoda</taxon>
        <taxon>Chelicerata</taxon>
        <taxon>Arachnida</taxon>
        <taxon>Araneae</taxon>
        <taxon>Araneomorphae</taxon>
        <taxon>Entelegynae</taxon>
        <taxon>Eresoidea</taxon>
        <taxon>Eresidae</taxon>
        <taxon>Stegodyphus</taxon>
    </lineage>
</organism>
<dbReference type="AlphaFoldDB" id="A0A087TN79"/>
<dbReference type="Proteomes" id="UP000054359">
    <property type="component" value="Unassembled WGS sequence"/>
</dbReference>
<accession>A0A087TN79</accession>
<dbReference type="EMBL" id="KK116003">
    <property type="protein sequence ID" value="KFM66568.1"/>
    <property type="molecule type" value="Genomic_DNA"/>
</dbReference>
<evidence type="ECO:0000313" key="1">
    <source>
        <dbReference type="EMBL" id="KFM66568.1"/>
    </source>
</evidence>
<proteinExistence type="predicted"/>
<evidence type="ECO:0000313" key="2">
    <source>
        <dbReference type="Proteomes" id="UP000054359"/>
    </source>
</evidence>